<dbReference type="RefSeq" id="WP_093754245.1">
    <property type="nucleotide sequence ID" value="NZ_FNNG01000013.1"/>
</dbReference>
<evidence type="ECO:0000256" key="2">
    <source>
        <dbReference type="SAM" id="Phobius"/>
    </source>
</evidence>
<dbReference type="InterPro" id="IPR005531">
    <property type="entry name" value="Asp23"/>
</dbReference>
<dbReference type="EMBL" id="FNNG01000013">
    <property type="protein sequence ID" value="SDX56711.1"/>
    <property type="molecule type" value="Genomic_DNA"/>
</dbReference>
<dbReference type="OrthoDB" id="1716040at2"/>
<evidence type="ECO:0000313" key="4">
    <source>
        <dbReference type="Proteomes" id="UP000198828"/>
    </source>
</evidence>
<keyword evidence="4" id="KW-1185">Reference proteome</keyword>
<protein>
    <submittedName>
        <fullName evidence="3">Uncharacterized conserved protein YloU, alkaline shock protein (Asp23) family</fullName>
    </submittedName>
</protein>
<keyword evidence="2" id="KW-0472">Membrane</keyword>
<gene>
    <name evidence="3" type="ORF">SAMN05660923_02529</name>
</gene>
<dbReference type="Proteomes" id="UP000198828">
    <property type="component" value="Unassembled WGS sequence"/>
</dbReference>
<feature type="transmembrane region" description="Helical" evidence="2">
    <location>
        <begin position="7"/>
        <end position="29"/>
    </location>
</feature>
<reference evidence="3 4" key="1">
    <citation type="submission" date="2016-10" db="EMBL/GenBank/DDBJ databases">
        <authorList>
            <person name="de Groot N.N."/>
        </authorList>
    </citation>
    <scope>NUCLEOTIDE SEQUENCE [LARGE SCALE GENOMIC DNA]</scope>
    <source>
        <strain evidence="3 4">DSM 23310</strain>
    </source>
</reference>
<accession>A0A1H3CRC2</accession>
<name>A0A1H3CRC2_9FIRM</name>
<sequence>MLLIDNVILVLLSLLTAIFSLLMIIFPFEQVGPITSELLVNFIKGIKENYIYVAIGLALLLLSIRMLLIGLKIKGRKDNTTYLIQQTDCGEILISSETVKGLVESVFNKFTGIKNITTKVRILDGQIFINLKGEVYPEINIPETTKQLQNKVKEHVENSTGVKVSEIKVIISNVALSIRSVK</sequence>
<keyword evidence="2" id="KW-1133">Transmembrane helix</keyword>
<evidence type="ECO:0000256" key="1">
    <source>
        <dbReference type="ARBA" id="ARBA00005721"/>
    </source>
</evidence>
<dbReference type="Pfam" id="PF03780">
    <property type="entry name" value="Asp23"/>
    <property type="match status" value="1"/>
</dbReference>
<dbReference type="AlphaFoldDB" id="A0A1H3CRC2"/>
<organism evidence="3 4">
    <name type="scientific">Tepidimicrobium xylanilyticum</name>
    <dbReference type="NCBI Taxonomy" id="1123352"/>
    <lineage>
        <taxon>Bacteria</taxon>
        <taxon>Bacillati</taxon>
        <taxon>Bacillota</taxon>
        <taxon>Tissierellia</taxon>
        <taxon>Tissierellales</taxon>
        <taxon>Tepidimicrobiaceae</taxon>
        <taxon>Tepidimicrobium</taxon>
    </lineage>
</organism>
<proteinExistence type="inferred from homology"/>
<comment type="similarity">
    <text evidence="1">Belongs to the asp23 family.</text>
</comment>
<dbReference type="NCBIfam" id="NF033218">
    <property type="entry name" value="anchor_AmaP"/>
    <property type="match status" value="1"/>
</dbReference>
<evidence type="ECO:0000313" key="3">
    <source>
        <dbReference type="EMBL" id="SDX56711.1"/>
    </source>
</evidence>
<keyword evidence="2" id="KW-0812">Transmembrane</keyword>
<feature type="transmembrane region" description="Helical" evidence="2">
    <location>
        <begin position="49"/>
        <end position="68"/>
    </location>
</feature>